<evidence type="ECO:0000256" key="1">
    <source>
        <dbReference type="ARBA" id="ARBA00023002"/>
    </source>
</evidence>
<name>A0ABD3HV19_9MARC</name>
<reference evidence="2 3" key="1">
    <citation type="submission" date="2024-09" db="EMBL/GenBank/DDBJ databases">
        <title>Chromosome-scale assembly of Riccia sorocarpa.</title>
        <authorList>
            <person name="Paukszto L."/>
        </authorList>
    </citation>
    <scope>NUCLEOTIDE SEQUENCE [LARGE SCALE GENOMIC DNA]</scope>
    <source>
        <strain evidence="2">LP-2024</strain>
        <tissue evidence="2">Aerial parts of the thallus</tissue>
    </source>
</reference>
<dbReference type="EMBL" id="JBJQOH010000003">
    <property type="protein sequence ID" value="KAL3694771.1"/>
    <property type="molecule type" value="Genomic_DNA"/>
</dbReference>
<dbReference type="AlphaFoldDB" id="A0ABD3HV19"/>
<dbReference type="InterPro" id="IPR050791">
    <property type="entry name" value="Aldo-Keto_reductase"/>
</dbReference>
<keyword evidence="3" id="KW-1185">Reference proteome</keyword>
<comment type="caution">
    <text evidence="2">The sequence shown here is derived from an EMBL/GenBank/DDBJ whole genome shotgun (WGS) entry which is preliminary data.</text>
</comment>
<organism evidence="2 3">
    <name type="scientific">Riccia sorocarpa</name>
    <dbReference type="NCBI Taxonomy" id="122646"/>
    <lineage>
        <taxon>Eukaryota</taxon>
        <taxon>Viridiplantae</taxon>
        <taxon>Streptophyta</taxon>
        <taxon>Embryophyta</taxon>
        <taxon>Marchantiophyta</taxon>
        <taxon>Marchantiopsida</taxon>
        <taxon>Marchantiidae</taxon>
        <taxon>Marchantiales</taxon>
        <taxon>Ricciaceae</taxon>
        <taxon>Riccia</taxon>
    </lineage>
</organism>
<proteinExistence type="predicted"/>
<dbReference type="Gene3D" id="3.20.20.100">
    <property type="entry name" value="NADP-dependent oxidoreductase domain"/>
    <property type="match status" value="1"/>
</dbReference>
<sequence length="136" mass="14858">MSAFYGPPKPNKEMIGLILKAVEYGATLLKTSDVYGPYTNEILVGKVGEMKKLVDEGNVKYIGLSDASAADIRRAHAIHPCISSTQSGHVRRSFQPASNFLLLIPSGIQSGIRNQKKFGNVSKSRFKCRIQAAFKS</sequence>
<dbReference type="PANTHER" id="PTHR43625">
    <property type="entry name" value="AFLATOXIN B1 ALDEHYDE REDUCTASE"/>
    <property type="match status" value="1"/>
</dbReference>
<accession>A0ABD3HV19</accession>
<evidence type="ECO:0000313" key="2">
    <source>
        <dbReference type="EMBL" id="KAL3694771.1"/>
    </source>
</evidence>
<gene>
    <name evidence="2" type="ORF">R1sor_008422</name>
</gene>
<evidence type="ECO:0008006" key="4">
    <source>
        <dbReference type="Google" id="ProtNLM"/>
    </source>
</evidence>
<dbReference type="GO" id="GO:0016491">
    <property type="term" value="F:oxidoreductase activity"/>
    <property type="evidence" value="ECO:0007669"/>
    <property type="project" value="UniProtKB-KW"/>
</dbReference>
<dbReference type="PANTHER" id="PTHR43625:SF40">
    <property type="entry name" value="ALDO-KETO REDUCTASE YAKC [NADP(+)]"/>
    <property type="match status" value="1"/>
</dbReference>
<dbReference type="Proteomes" id="UP001633002">
    <property type="component" value="Unassembled WGS sequence"/>
</dbReference>
<protein>
    <recommendedName>
        <fullName evidence="4">NADP-dependent oxidoreductase domain-containing protein</fullName>
    </recommendedName>
</protein>
<dbReference type="SUPFAM" id="SSF51430">
    <property type="entry name" value="NAD(P)-linked oxidoreductase"/>
    <property type="match status" value="1"/>
</dbReference>
<evidence type="ECO:0000313" key="3">
    <source>
        <dbReference type="Proteomes" id="UP001633002"/>
    </source>
</evidence>
<dbReference type="InterPro" id="IPR036812">
    <property type="entry name" value="NAD(P)_OxRdtase_dom_sf"/>
</dbReference>
<keyword evidence="1" id="KW-0560">Oxidoreductase</keyword>